<reference evidence="2" key="1">
    <citation type="submission" date="2021-05" db="EMBL/GenBank/DDBJ databases">
        <title>Complete genome sequence of the cellulolytic planctomycete Telmatocola sphagniphila SP2T and characterization of the first cellulase from planctomycetes.</title>
        <authorList>
            <person name="Rakitin A.L."/>
            <person name="Beletsky A.V."/>
            <person name="Naumoff D.G."/>
            <person name="Kulichevskaya I.S."/>
            <person name="Mardanov A.V."/>
            <person name="Ravin N.V."/>
            <person name="Dedysh S.N."/>
        </authorList>
    </citation>
    <scope>NUCLEOTIDE SEQUENCE</scope>
    <source>
        <strain evidence="2">SP2T</strain>
    </source>
</reference>
<proteinExistence type="predicted"/>
<feature type="transmembrane region" description="Helical" evidence="1">
    <location>
        <begin position="53"/>
        <end position="86"/>
    </location>
</feature>
<name>A0A8E6EWZ9_9BACT</name>
<keyword evidence="1" id="KW-1133">Transmembrane helix</keyword>
<gene>
    <name evidence="2" type="ORF">KIH39_11715</name>
</gene>
<evidence type="ECO:0000313" key="2">
    <source>
        <dbReference type="EMBL" id="QVL34540.1"/>
    </source>
</evidence>
<dbReference type="RefSeq" id="WP_213499629.1">
    <property type="nucleotide sequence ID" value="NZ_CP074694.1"/>
</dbReference>
<organism evidence="2 3">
    <name type="scientific">Telmatocola sphagniphila</name>
    <dbReference type="NCBI Taxonomy" id="1123043"/>
    <lineage>
        <taxon>Bacteria</taxon>
        <taxon>Pseudomonadati</taxon>
        <taxon>Planctomycetota</taxon>
        <taxon>Planctomycetia</taxon>
        <taxon>Gemmatales</taxon>
        <taxon>Gemmataceae</taxon>
    </lineage>
</organism>
<sequence>MTTLAVVTIILGILRLIASVLVIGFALGLTAVAPAENPAPVANRAQDFGEIGLPLLALLKVLLILVIIPIAIVSAFGGLLLILAGIGLMRHWRFSRVLTLLLASLGGMLTLIYGYALISEVQKVPADWQLALIYLIGLLVHGSYCLFAFRVLLNRKNAAEFPTIPAVRLASGAQPSV</sequence>
<feature type="transmembrane region" description="Helical" evidence="1">
    <location>
        <begin position="130"/>
        <end position="153"/>
    </location>
</feature>
<keyword evidence="3" id="KW-1185">Reference proteome</keyword>
<feature type="transmembrane region" description="Helical" evidence="1">
    <location>
        <begin position="98"/>
        <end position="118"/>
    </location>
</feature>
<dbReference type="Proteomes" id="UP000676194">
    <property type="component" value="Chromosome"/>
</dbReference>
<evidence type="ECO:0000256" key="1">
    <source>
        <dbReference type="SAM" id="Phobius"/>
    </source>
</evidence>
<evidence type="ECO:0000313" key="3">
    <source>
        <dbReference type="Proteomes" id="UP000676194"/>
    </source>
</evidence>
<dbReference type="EMBL" id="CP074694">
    <property type="protein sequence ID" value="QVL34540.1"/>
    <property type="molecule type" value="Genomic_DNA"/>
</dbReference>
<dbReference type="KEGG" id="tsph:KIH39_11715"/>
<feature type="transmembrane region" description="Helical" evidence="1">
    <location>
        <begin position="12"/>
        <end position="33"/>
    </location>
</feature>
<protein>
    <submittedName>
        <fullName evidence="2">Uncharacterized protein</fullName>
    </submittedName>
</protein>
<accession>A0A8E6EWZ9</accession>
<keyword evidence="1" id="KW-0812">Transmembrane</keyword>
<dbReference type="AlphaFoldDB" id="A0A8E6EWZ9"/>
<keyword evidence="1" id="KW-0472">Membrane</keyword>